<gene>
    <name evidence="1" type="ORF">FRY97_19585</name>
</gene>
<evidence type="ECO:0000313" key="2">
    <source>
        <dbReference type="Proteomes" id="UP000321580"/>
    </source>
</evidence>
<dbReference type="EMBL" id="VOOR01000064">
    <property type="protein sequence ID" value="TXB61343.1"/>
    <property type="molecule type" value="Genomic_DNA"/>
</dbReference>
<accession>A0A5C6RGU5</accession>
<reference evidence="1 2" key="1">
    <citation type="submission" date="2019-08" db="EMBL/GenBank/DDBJ databases">
        <title>Genome of Phaeodactylibacter luteus.</title>
        <authorList>
            <person name="Bowman J.P."/>
        </authorList>
    </citation>
    <scope>NUCLEOTIDE SEQUENCE [LARGE SCALE GENOMIC DNA]</scope>
    <source>
        <strain evidence="1 2">KCTC 42180</strain>
    </source>
</reference>
<proteinExistence type="predicted"/>
<dbReference type="Pfam" id="PF10134">
    <property type="entry name" value="RPA"/>
    <property type="match status" value="1"/>
</dbReference>
<dbReference type="OrthoDB" id="581589at2"/>
<protein>
    <submittedName>
        <fullName evidence="1">Replication initiator protein A</fullName>
    </submittedName>
</protein>
<dbReference type="RefSeq" id="WP_147169297.1">
    <property type="nucleotide sequence ID" value="NZ_VOOR01000064.1"/>
</dbReference>
<sequence length="340" mass="39158">MNPSHQTNLLPERHPTQDFFIADVFDNLPYKDDIASMEHPIFTLSKRKDLRDLNYTNGNIHISIKPTSDGLPTIFDKDILLYCGSLLMDQINKGNIPPKTLRISSHDLLVATNRPTSGEGYRLLKKALDRLKGVSIKTNIKTNKREVTRAFGLIESYEVIESTRVKKRMIRLEITLSDWFYNSLLGKEVLTVNRDYFRLGKALERRLYEIARKHCGQNSSWSIGIEKLKLKTGSTSSLPKFRYFLKQIEKIDHLPDYRLRISDDLVHFGPRGEFVTLDDLPSISPNTIQKTKNIVADAGTGWDFYELHTQFSRQLQKGFRPDNVNGAFINFVKKKVTTRP</sequence>
<comment type="caution">
    <text evidence="1">The sequence shown here is derived from an EMBL/GenBank/DDBJ whole genome shotgun (WGS) entry which is preliminary data.</text>
</comment>
<dbReference type="Proteomes" id="UP000321580">
    <property type="component" value="Unassembled WGS sequence"/>
</dbReference>
<dbReference type="InterPro" id="IPR018777">
    <property type="entry name" value="Replication_initiator_prot_A"/>
</dbReference>
<keyword evidence="2" id="KW-1185">Reference proteome</keyword>
<evidence type="ECO:0000313" key="1">
    <source>
        <dbReference type="EMBL" id="TXB61343.1"/>
    </source>
</evidence>
<dbReference type="AlphaFoldDB" id="A0A5C6RGU5"/>
<organism evidence="1 2">
    <name type="scientific">Phaeodactylibacter luteus</name>
    <dbReference type="NCBI Taxonomy" id="1564516"/>
    <lineage>
        <taxon>Bacteria</taxon>
        <taxon>Pseudomonadati</taxon>
        <taxon>Bacteroidota</taxon>
        <taxon>Saprospiria</taxon>
        <taxon>Saprospirales</taxon>
        <taxon>Haliscomenobacteraceae</taxon>
        <taxon>Phaeodactylibacter</taxon>
    </lineage>
</organism>
<name>A0A5C6RGU5_9BACT</name>